<evidence type="ECO:0000256" key="1">
    <source>
        <dbReference type="ARBA" id="ARBA00022729"/>
    </source>
</evidence>
<evidence type="ECO:0000313" key="5">
    <source>
        <dbReference type="Proteomes" id="UP001595636"/>
    </source>
</evidence>
<dbReference type="Pfam" id="PF00419">
    <property type="entry name" value="Fimbrial"/>
    <property type="match status" value="1"/>
</dbReference>
<evidence type="ECO:0000256" key="2">
    <source>
        <dbReference type="SAM" id="SignalP"/>
    </source>
</evidence>
<dbReference type="Gene3D" id="2.60.40.1090">
    <property type="entry name" value="Fimbrial-type adhesion domain"/>
    <property type="match status" value="1"/>
</dbReference>
<feature type="domain" description="Fimbrial-type adhesion" evidence="3">
    <location>
        <begin position="26"/>
        <end position="175"/>
    </location>
</feature>
<accession>A0ABV7TRY3</accession>
<protein>
    <submittedName>
        <fullName evidence="4">Fimbrial protein</fullName>
    </submittedName>
</protein>
<dbReference type="InterPro" id="IPR008966">
    <property type="entry name" value="Adhesion_dom_sf"/>
</dbReference>
<organism evidence="4 5">
    <name type="scientific">Vogesella amnigena</name>
    <dbReference type="NCBI Taxonomy" id="1507449"/>
    <lineage>
        <taxon>Bacteria</taxon>
        <taxon>Pseudomonadati</taxon>
        <taxon>Pseudomonadota</taxon>
        <taxon>Betaproteobacteria</taxon>
        <taxon>Neisseriales</taxon>
        <taxon>Chromobacteriaceae</taxon>
        <taxon>Vogesella</taxon>
    </lineage>
</organism>
<dbReference type="Proteomes" id="UP001595636">
    <property type="component" value="Unassembled WGS sequence"/>
</dbReference>
<dbReference type="EMBL" id="JBHRYH010000011">
    <property type="protein sequence ID" value="MFC3625496.1"/>
    <property type="molecule type" value="Genomic_DNA"/>
</dbReference>
<dbReference type="SUPFAM" id="SSF49401">
    <property type="entry name" value="Bacterial adhesins"/>
    <property type="match status" value="1"/>
</dbReference>
<gene>
    <name evidence="4" type="ORF">ACFOKJ_04955</name>
</gene>
<evidence type="ECO:0000313" key="4">
    <source>
        <dbReference type="EMBL" id="MFC3625496.1"/>
    </source>
</evidence>
<keyword evidence="5" id="KW-1185">Reference proteome</keyword>
<comment type="caution">
    <text evidence="4">The sequence shown here is derived from an EMBL/GenBank/DDBJ whole genome shotgun (WGS) entry which is preliminary data.</text>
</comment>
<dbReference type="InterPro" id="IPR036937">
    <property type="entry name" value="Adhesion_dom_fimbrial_sf"/>
</dbReference>
<proteinExistence type="predicted"/>
<dbReference type="PANTHER" id="PTHR33420">
    <property type="entry name" value="FIMBRIAL SUBUNIT ELFA-RELATED"/>
    <property type="match status" value="1"/>
</dbReference>
<feature type="signal peptide" evidence="2">
    <location>
        <begin position="1"/>
        <end position="21"/>
    </location>
</feature>
<dbReference type="InterPro" id="IPR000259">
    <property type="entry name" value="Adhesion_dom_fimbrial"/>
</dbReference>
<dbReference type="InterPro" id="IPR050263">
    <property type="entry name" value="Bact_Fimbrial_Adh_Pro"/>
</dbReference>
<dbReference type="RefSeq" id="WP_390277052.1">
    <property type="nucleotide sequence ID" value="NZ_JBHRYH010000011.1"/>
</dbReference>
<dbReference type="PANTHER" id="PTHR33420:SF3">
    <property type="entry name" value="FIMBRIAL SUBUNIT ELFA"/>
    <property type="match status" value="1"/>
</dbReference>
<name>A0ABV7TRY3_9NEIS</name>
<reference evidence="5" key="1">
    <citation type="journal article" date="2019" name="Int. J. Syst. Evol. Microbiol.">
        <title>The Global Catalogue of Microorganisms (GCM) 10K type strain sequencing project: providing services to taxonomists for standard genome sequencing and annotation.</title>
        <authorList>
            <consortium name="The Broad Institute Genomics Platform"/>
            <consortium name="The Broad Institute Genome Sequencing Center for Infectious Disease"/>
            <person name="Wu L."/>
            <person name="Ma J."/>
        </authorList>
    </citation>
    <scope>NUCLEOTIDE SEQUENCE [LARGE SCALE GENOMIC DNA]</scope>
    <source>
        <strain evidence="5">KCTC 42195</strain>
    </source>
</reference>
<sequence>MKKLSSVLAIGMVLAASSAFASDGTINITGEVSAVTCTINSGTKNITVNLPKVPTTALPSGQTAGRTQFQIALTGCTNSTGKSARAYFEPGTGSGVSAVGRLLNTGTATNVSLELLDSNYALINPNDNIDKPQSAQLVPLVSGAGTLTYYAQYYSFGTVTPGSVNASINYSIHYQ</sequence>
<feature type="chain" id="PRO_5045376925" evidence="2">
    <location>
        <begin position="22"/>
        <end position="175"/>
    </location>
</feature>
<evidence type="ECO:0000259" key="3">
    <source>
        <dbReference type="Pfam" id="PF00419"/>
    </source>
</evidence>
<keyword evidence="1 2" id="KW-0732">Signal</keyword>